<dbReference type="Proteomes" id="UP000433104">
    <property type="component" value="Unassembled WGS sequence"/>
</dbReference>
<dbReference type="GO" id="GO:0000160">
    <property type="term" value="P:phosphorelay signal transduction system"/>
    <property type="evidence" value="ECO:0007669"/>
    <property type="project" value="InterPro"/>
</dbReference>
<dbReference type="SUPFAM" id="SSF52172">
    <property type="entry name" value="CheY-like"/>
    <property type="match status" value="1"/>
</dbReference>
<dbReference type="InterPro" id="IPR011006">
    <property type="entry name" value="CheY-like_superfamily"/>
</dbReference>
<organism evidence="3 4">
    <name type="scientific">Parapontixanthobacter aurantiacus</name>
    <dbReference type="NCBI Taxonomy" id="1463599"/>
    <lineage>
        <taxon>Bacteria</taxon>
        <taxon>Pseudomonadati</taxon>
        <taxon>Pseudomonadota</taxon>
        <taxon>Alphaproteobacteria</taxon>
        <taxon>Sphingomonadales</taxon>
        <taxon>Erythrobacteraceae</taxon>
        <taxon>Parapontixanthobacter</taxon>
    </lineage>
</organism>
<evidence type="ECO:0000313" key="3">
    <source>
        <dbReference type="EMBL" id="MXO86560.1"/>
    </source>
</evidence>
<dbReference type="AlphaFoldDB" id="A0A844ZHV6"/>
<dbReference type="InterPro" id="IPR001789">
    <property type="entry name" value="Sig_transdc_resp-reg_receiver"/>
</dbReference>
<evidence type="ECO:0000256" key="1">
    <source>
        <dbReference type="PROSITE-ProRule" id="PRU00169"/>
    </source>
</evidence>
<dbReference type="PROSITE" id="PS50110">
    <property type="entry name" value="RESPONSE_REGULATORY"/>
    <property type="match status" value="1"/>
</dbReference>
<feature type="domain" description="Response regulatory" evidence="2">
    <location>
        <begin position="4"/>
        <end position="115"/>
    </location>
</feature>
<protein>
    <recommendedName>
        <fullName evidence="2">Response regulatory domain-containing protein</fullName>
    </recommendedName>
</protein>
<feature type="modified residue" description="4-aspartylphosphate" evidence="1">
    <location>
        <position position="54"/>
    </location>
</feature>
<dbReference type="EMBL" id="WTYW01000003">
    <property type="protein sequence ID" value="MXO86560.1"/>
    <property type="molecule type" value="Genomic_DNA"/>
</dbReference>
<dbReference type="Gene3D" id="3.40.50.2300">
    <property type="match status" value="1"/>
</dbReference>
<dbReference type="OrthoDB" id="7471842at2"/>
<evidence type="ECO:0000313" key="4">
    <source>
        <dbReference type="Proteomes" id="UP000433104"/>
    </source>
</evidence>
<dbReference type="SMART" id="SM00448">
    <property type="entry name" value="REC"/>
    <property type="match status" value="1"/>
</dbReference>
<proteinExistence type="predicted"/>
<keyword evidence="4" id="KW-1185">Reference proteome</keyword>
<evidence type="ECO:0000259" key="2">
    <source>
        <dbReference type="PROSITE" id="PS50110"/>
    </source>
</evidence>
<reference evidence="3 4" key="1">
    <citation type="submission" date="2019-12" db="EMBL/GenBank/DDBJ databases">
        <title>Genomic-based taxomic classification of the family Erythrobacteraceae.</title>
        <authorList>
            <person name="Xu L."/>
        </authorList>
    </citation>
    <scope>NUCLEOTIDE SEQUENCE [LARGE SCALE GENOMIC DNA]</scope>
    <source>
        <strain evidence="3 4">MCCC 1A09962</strain>
    </source>
</reference>
<sequence>MSKLVLVVDDEALIALDIADTVESSGCRVLGPAFSLNEAGALIDAETPEVALLDIDVAGMLVWPLARRLKQMGCRPVFVSANHTHEELRSEFADCLSVDKPASGADILQVLNVGVAA</sequence>
<dbReference type="RefSeq" id="WP_160683754.1">
    <property type="nucleotide sequence ID" value="NZ_WTYW01000003.1"/>
</dbReference>
<gene>
    <name evidence="3" type="ORF">GRI38_11045</name>
</gene>
<accession>A0A844ZHV6</accession>
<name>A0A844ZHV6_9SPHN</name>
<comment type="caution">
    <text evidence="3">The sequence shown here is derived from an EMBL/GenBank/DDBJ whole genome shotgun (WGS) entry which is preliminary data.</text>
</comment>
<keyword evidence="1" id="KW-0597">Phosphoprotein</keyword>